<keyword evidence="3 6" id="KW-0548">Nucleotidyltransferase</keyword>
<feature type="compositionally biased region" description="Basic and acidic residues" evidence="4">
    <location>
        <begin position="389"/>
        <end position="407"/>
    </location>
</feature>
<protein>
    <submittedName>
        <fullName evidence="6">2-c-methyl-d-erythritol 4-phosphate cytidylyltransferase</fullName>
    </submittedName>
</protein>
<feature type="transmembrane region" description="Helical" evidence="5">
    <location>
        <begin position="27"/>
        <end position="52"/>
    </location>
</feature>
<dbReference type="PROSITE" id="PS01295">
    <property type="entry name" value="ISPD"/>
    <property type="match status" value="1"/>
</dbReference>
<dbReference type="InterPro" id="IPR029044">
    <property type="entry name" value="Nucleotide-diphossugar_trans"/>
</dbReference>
<dbReference type="VEuPathDB" id="ToxoDB:CSUI_011278"/>
<keyword evidence="5" id="KW-0812">Transmembrane</keyword>
<dbReference type="OrthoDB" id="414267at2759"/>
<evidence type="ECO:0000256" key="5">
    <source>
        <dbReference type="SAM" id="Phobius"/>
    </source>
</evidence>
<feature type="compositionally biased region" description="Basic and acidic residues" evidence="4">
    <location>
        <begin position="496"/>
        <end position="518"/>
    </location>
</feature>
<evidence type="ECO:0000313" key="7">
    <source>
        <dbReference type="Proteomes" id="UP000221165"/>
    </source>
</evidence>
<dbReference type="PANTHER" id="PTHR32125">
    <property type="entry name" value="2-C-METHYL-D-ERYTHRITOL 4-PHOSPHATE CYTIDYLYLTRANSFERASE, CHLOROPLASTIC"/>
    <property type="match status" value="1"/>
</dbReference>
<evidence type="ECO:0000313" key="6">
    <source>
        <dbReference type="EMBL" id="PHJ14911.1"/>
    </source>
</evidence>
<dbReference type="GO" id="GO:0008299">
    <property type="term" value="P:isoprenoid biosynthetic process"/>
    <property type="evidence" value="ECO:0007669"/>
    <property type="project" value="InterPro"/>
</dbReference>
<keyword evidence="5" id="KW-1133">Transmembrane helix</keyword>
<keyword evidence="5" id="KW-0472">Membrane</keyword>
<dbReference type="RefSeq" id="XP_067916645.1">
    <property type="nucleotide sequence ID" value="XM_068071379.1"/>
</dbReference>
<organism evidence="6 7">
    <name type="scientific">Cystoisospora suis</name>
    <dbReference type="NCBI Taxonomy" id="483139"/>
    <lineage>
        <taxon>Eukaryota</taxon>
        <taxon>Sar</taxon>
        <taxon>Alveolata</taxon>
        <taxon>Apicomplexa</taxon>
        <taxon>Conoidasida</taxon>
        <taxon>Coccidia</taxon>
        <taxon>Eucoccidiorida</taxon>
        <taxon>Eimeriorina</taxon>
        <taxon>Sarcocystidae</taxon>
        <taxon>Cystoisospora</taxon>
    </lineage>
</organism>
<feature type="region of interest" description="Disordered" evidence="4">
    <location>
        <begin position="382"/>
        <end position="407"/>
    </location>
</feature>
<feature type="compositionally biased region" description="Basic and acidic residues" evidence="4">
    <location>
        <begin position="465"/>
        <end position="485"/>
    </location>
</feature>
<dbReference type="PANTHER" id="PTHR32125:SF4">
    <property type="entry name" value="2-C-METHYL-D-ERYTHRITOL 4-PHOSPHATE CYTIDYLYLTRANSFERASE, CHLOROPLASTIC"/>
    <property type="match status" value="1"/>
</dbReference>
<keyword evidence="2 6" id="KW-0808">Transferase</keyword>
<comment type="caution">
    <text evidence="6">The sequence shown here is derived from an EMBL/GenBank/DDBJ whole genome shotgun (WGS) entry which is preliminary data.</text>
</comment>
<evidence type="ECO:0000256" key="1">
    <source>
        <dbReference type="ARBA" id="ARBA00009789"/>
    </source>
</evidence>
<evidence type="ECO:0000256" key="4">
    <source>
        <dbReference type="SAM" id="MobiDB-lite"/>
    </source>
</evidence>
<comment type="similarity">
    <text evidence="1">Belongs to the IspD/TarI cytidylyltransferase family. IspD subfamily.</text>
</comment>
<dbReference type="Pfam" id="PF01128">
    <property type="entry name" value="IspD"/>
    <property type="match status" value="1"/>
</dbReference>
<feature type="compositionally biased region" description="Basic and acidic residues" evidence="4">
    <location>
        <begin position="626"/>
        <end position="635"/>
    </location>
</feature>
<proteinExistence type="inferred from homology"/>
<sequence length="1103" mass="120718">MLFSEVQWSPPLTTSHTLQIAIRGKPVFCSVLFLIRFLVFFLGLLVSCSISFSQCTPFGPRSHLFPHPVSLTGIAPAAAVHFKEPRDLFRLQKYPSYFWSALSSRVGADSLVRPRESASLLPAIKARRLERFSALLPSRIFTERLSWRLCFLRRQSSASALPSRSSGFSFPPTTPGRSLSARFLFRRCWRPAAFPGGGSPGFVFGACPEERQDLIFVSFCSSFSGAFRKSLWLLPIISHCRRRRPRAFCTHLFVSSSSQGAVGSSEIHWSSGHAPAPTHRVQYKASPLSPLFFLHGSRRAPAVSCEALTGGTRRSYASDVQQRSSCGAAAAGLSVFASLDRRGRLGPRLNVERQQRDGCVERVFCALGSFFRDFFHGMKNRFRSTGQEPSKERHQIDPDLHDNRIPQSDLWDKKTESLVHGILACGGVGSRFGCKVPKQFVPLYGGRSAAQVSLAKIRRHLSSWRSEDRNGGDSGRKKQTRKEENGCSGVAAGEGINEREDVHESACKEGESARREADQASGGGDLHRQRAKDTRRTLRTDEEAHEKLSQAEGQGNLQAKQGIAKISEKGNGQSARAFLVAVVDARHRPHLLSPAAGGTLYERENTNTPSGGAPGPAGPSGSVGIAEEKDGEPNEPRLLSEGTNQHPKKTEDTEKTVKGTDGVELLFAPVGRERWESVWHGLKCLCYSILAAHRADFAVSDNEGITVTACDGTSSSLEPNCLRRKVVEGQRGHDAEDERDSHSTVLRRLVSEAAARLRAFCGCASRECVRTWEGSANTAEKPKESRKLRWFRERGANEPVTLQSQNLAGQWPGGNGHAEEAYALLTRLRAVGRDQDFILIHDAARPCVRTGALNQVTADARQWGAAVLAVPAVSTIKLARATQTEAPARLLRGEGCSVSAPELPETRATLSTAPTRAPSALFVDHTLPRDLLWEVQTPQVIRLDHLLRGYAKLFGGKSGLVPEGSDGSPKEGNGQKTWKLKRYAAVLSRLLSAAEPQGCSQAFRRSDVGVEPSRADQVTDDSSLLEALRTTEVQTSWRGGTVDSFSTREVPIKIKICEGDATNIKLTVPMDYLTAQCIMREQETADGVQCAVSWAQSVESESR</sequence>
<dbReference type="InterPro" id="IPR034683">
    <property type="entry name" value="IspD/TarI"/>
</dbReference>
<dbReference type="GeneID" id="94434590"/>
<dbReference type="Gene3D" id="3.90.550.10">
    <property type="entry name" value="Spore Coat Polysaccharide Biosynthesis Protein SpsA, Chain A"/>
    <property type="match status" value="1"/>
</dbReference>
<feature type="compositionally biased region" description="Basic and acidic residues" evidence="4">
    <location>
        <begin position="648"/>
        <end position="657"/>
    </location>
</feature>
<reference evidence="6 7" key="1">
    <citation type="journal article" date="2017" name="Int. J. Parasitol.">
        <title>The genome of the protozoan parasite Cystoisospora suis and a reverse vaccinology approach to identify vaccine candidates.</title>
        <authorList>
            <person name="Palmieri N."/>
            <person name="Shrestha A."/>
            <person name="Ruttkowski B."/>
            <person name="Beck T."/>
            <person name="Vogl C."/>
            <person name="Tomley F."/>
            <person name="Blake D.P."/>
            <person name="Joachim A."/>
        </authorList>
    </citation>
    <scope>NUCLEOTIDE SEQUENCE [LARGE SCALE GENOMIC DNA]</scope>
    <source>
        <strain evidence="6 7">Wien I</strain>
    </source>
</reference>
<accession>A0A2C6J638</accession>
<gene>
    <name evidence="6" type="ORF">CSUI_011278</name>
</gene>
<dbReference type="InterPro" id="IPR018294">
    <property type="entry name" value="ISPD_synthase_CS"/>
</dbReference>
<dbReference type="EMBL" id="MIGC01010516">
    <property type="protein sequence ID" value="PHJ14911.1"/>
    <property type="molecule type" value="Genomic_DNA"/>
</dbReference>
<dbReference type="AlphaFoldDB" id="A0A2C6J638"/>
<feature type="region of interest" description="Disordered" evidence="4">
    <location>
        <begin position="463"/>
        <end position="560"/>
    </location>
</feature>
<feature type="region of interest" description="Disordered" evidence="4">
    <location>
        <begin position="592"/>
        <end position="657"/>
    </location>
</feature>
<dbReference type="GO" id="GO:0050518">
    <property type="term" value="F:2-C-methyl-D-erythritol 4-phosphate cytidylyltransferase activity"/>
    <property type="evidence" value="ECO:0007669"/>
    <property type="project" value="TreeGrafter"/>
</dbReference>
<evidence type="ECO:0000256" key="2">
    <source>
        <dbReference type="ARBA" id="ARBA00022679"/>
    </source>
</evidence>
<dbReference type="InterPro" id="IPR050088">
    <property type="entry name" value="IspD/TarI_cytidylyltransf_bact"/>
</dbReference>
<feature type="compositionally biased region" description="Basic and acidic residues" evidence="4">
    <location>
        <begin position="525"/>
        <end position="549"/>
    </location>
</feature>
<evidence type="ECO:0000256" key="3">
    <source>
        <dbReference type="ARBA" id="ARBA00022695"/>
    </source>
</evidence>
<keyword evidence="7" id="KW-1185">Reference proteome</keyword>
<name>A0A2C6J638_9APIC</name>
<dbReference type="SUPFAM" id="SSF53448">
    <property type="entry name" value="Nucleotide-diphospho-sugar transferases"/>
    <property type="match status" value="2"/>
</dbReference>
<dbReference type="Proteomes" id="UP000221165">
    <property type="component" value="Unassembled WGS sequence"/>
</dbReference>